<dbReference type="EC" id="1.3.99.33" evidence="3"/>
<gene>
    <name evidence="10" type="ORF">DWY25_04095</name>
</gene>
<feature type="domain" description="FMN-binding" evidence="9">
    <location>
        <begin position="164"/>
        <end position="238"/>
    </location>
</feature>
<comment type="catalytic activity">
    <reaction evidence="8">
        <text>dihydrourocanate + A = urocanate + AH2</text>
        <dbReference type="Rhea" id="RHEA:36059"/>
        <dbReference type="ChEBI" id="CHEBI:13193"/>
        <dbReference type="ChEBI" id="CHEBI:17499"/>
        <dbReference type="ChEBI" id="CHEBI:27247"/>
        <dbReference type="ChEBI" id="CHEBI:72991"/>
        <dbReference type="EC" id="1.3.99.33"/>
    </reaction>
</comment>
<dbReference type="InterPro" id="IPR050315">
    <property type="entry name" value="FAD-oxidoreductase_2"/>
</dbReference>
<comment type="cofactor">
    <cofactor evidence="2">
        <name>FAD</name>
        <dbReference type="ChEBI" id="CHEBI:57692"/>
    </cofactor>
</comment>
<protein>
    <recommendedName>
        <fullName evidence="4">Urocanate reductase</fullName>
        <ecNumber evidence="3">1.3.99.33</ecNumber>
    </recommendedName>
</protein>
<comment type="cofactor">
    <cofactor evidence="1">
        <name>FMN</name>
        <dbReference type="ChEBI" id="CHEBI:58210"/>
    </cofactor>
</comment>
<keyword evidence="5" id="KW-0285">Flavoprotein</keyword>
<dbReference type="GO" id="GO:0016020">
    <property type="term" value="C:membrane"/>
    <property type="evidence" value="ECO:0007669"/>
    <property type="project" value="InterPro"/>
</dbReference>
<evidence type="ECO:0000256" key="2">
    <source>
        <dbReference type="ARBA" id="ARBA00001974"/>
    </source>
</evidence>
<dbReference type="AlphaFoldDB" id="A0A412G580"/>
<dbReference type="InterPro" id="IPR003953">
    <property type="entry name" value="FAD-dep_OxRdtase_2_FAD-bd"/>
</dbReference>
<feature type="domain" description="FMN-binding" evidence="9">
    <location>
        <begin position="64"/>
        <end position="138"/>
    </location>
</feature>
<dbReference type="Proteomes" id="UP000284178">
    <property type="component" value="Unassembled WGS sequence"/>
</dbReference>
<dbReference type="GO" id="GO:0033765">
    <property type="term" value="F:steroid dehydrogenase activity, acting on the CH-CH group of donors"/>
    <property type="evidence" value="ECO:0007669"/>
    <property type="project" value="UniProtKB-ARBA"/>
</dbReference>
<evidence type="ECO:0000256" key="3">
    <source>
        <dbReference type="ARBA" id="ARBA00013137"/>
    </source>
</evidence>
<evidence type="ECO:0000259" key="9">
    <source>
        <dbReference type="SMART" id="SM00900"/>
    </source>
</evidence>
<dbReference type="SMART" id="SM00900">
    <property type="entry name" value="FMN_bind"/>
    <property type="match status" value="2"/>
</dbReference>
<evidence type="ECO:0000256" key="1">
    <source>
        <dbReference type="ARBA" id="ARBA00001917"/>
    </source>
</evidence>
<dbReference type="GO" id="GO:0010181">
    <property type="term" value="F:FMN binding"/>
    <property type="evidence" value="ECO:0007669"/>
    <property type="project" value="InterPro"/>
</dbReference>
<evidence type="ECO:0000256" key="8">
    <source>
        <dbReference type="ARBA" id="ARBA00049922"/>
    </source>
</evidence>
<accession>A0A412G580</accession>
<evidence type="ECO:0000256" key="5">
    <source>
        <dbReference type="ARBA" id="ARBA00022630"/>
    </source>
</evidence>
<evidence type="ECO:0000313" key="11">
    <source>
        <dbReference type="Proteomes" id="UP000284178"/>
    </source>
</evidence>
<dbReference type="GO" id="GO:0008202">
    <property type="term" value="P:steroid metabolic process"/>
    <property type="evidence" value="ECO:0007669"/>
    <property type="project" value="UniProtKB-ARBA"/>
</dbReference>
<evidence type="ECO:0000256" key="6">
    <source>
        <dbReference type="ARBA" id="ARBA00022827"/>
    </source>
</evidence>
<dbReference type="SUPFAM" id="SSF56425">
    <property type="entry name" value="Succinate dehydrogenase/fumarate reductase flavoprotein, catalytic domain"/>
    <property type="match status" value="1"/>
</dbReference>
<organism evidence="10 11">
    <name type="scientific">Holdemania filiformis</name>
    <dbReference type="NCBI Taxonomy" id="61171"/>
    <lineage>
        <taxon>Bacteria</taxon>
        <taxon>Bacillati</taxon>
        <taxon>Bacillota</taxon>
        <taxon>Erysipelotrichia</taxon>
        <taxon>Erysipelotrichales</taxon>
        <taxon>Erysipelotrichaceae</taxon>
        <taxon>Holdemania</taxon>
    </lineage>
</organism>
<reference evidence="10 11" key="1">
    <citation type="submission" date="2018-08" db="EMBL/GenBank/DDBJ databases">
        <title>A genome reference for cultivated species of the human gut microbiota.</title>
        <authorList>
            <person name="Zou Y."/>
            <person name="Xue W."/>
            <person name="Luo G."/>
        </authorList>
    </citation>
    <scope>NUCLEOTIDE SEQUENCE [LARGE SCALE GENOMIC DNA]</scope>
    <source>
        <strain evidence="10 11">AF24-29</strain>
    </source>
</reference>
<dbReference type="EMBL" id="QRUP01000003">
    <property type="protein sequence ID" value="RGR75928.1"/>
    <property type="molecule type" value="Genomic_DNA"/>
</dbReference>
<dbReference type="PANTHER" id="PTHR43400">
    <property type="entry name" value="FUMARATE REDUCTASE"/>
    <property type="match status" value="1"/>
</dbReference>
<evidence type="ECO:0000256" key="7">
    <source>
        <dbReference type="ARBA" id="ARBA00023002"/>
    </source>
</evidence>
<evidence type="ECO:0000256" key="4">
    <source>
        <dbReference type="ARBA" id="ARBA00015872"/>
    </source>
</evidence>
<dbReference type="Pfam" id="PF04205">
    <property type="entry name" value="FMN_bind"/>
    <property type="match status" value="2"/>
</dbReference>
<name>A0A412G580_9FIRM</name>
<dbReference type="InterPro" id="IPR007329">
    <property type="entry name" value="FMN-bd"/>
</dbReference>
<dbReference type="Gene3D" id="3.90.1010.20">
    <property type="match status" value="2"/>
</dbReference>
<comment type="caution">
    <text evidence="10">The sequence shown here is derived from an EMBL/GenBank/DDBJ whole genome shotgun (WGS) entry which is preliminary data.</text>
</comment>
<dbReference type="SUPFAM" id="SSF51905">
    <property type="entry name" value="FAD/NAD(P)-binding domain"/>
    <property type="match status" value="1"/>
</dbReference>
<evidence type="ECO:0000313" key="10">
    <source>
        <dbReference type="EMBL" id="RGR75928.1"/>
    </source>
</evidence>
<dbReference type="InterPro" id="IPR027477">
    <property type="entry name" value="Succ_DH/fumarate_Rdtase_cat_sf"/>
</dbReference>
<keyword evidence="6" id="KW-0274">FAD</keyword>
<sequence length="797" mass="84345">MQTNAPLRISAGYDKLLSNGGKIMKKQVLRFTTLLLACALFFSGCSKTPDGEAGTRSETATAQGFGGEVSVTLTTQNGTLAEVVIQGDKETEAVGGQAIQTLQKAMKDSQSIDVEAVSGATLTSEAVLSAARQAWNTLNGVETAKPDVKMKAGTYTASAPGFRSAWDIEVSVTVDETQLLSVQVNPDSADTVGIFQSAANLLPQRMVEHQSVAVEAICGATVSSNAIKSAAKKAIVQALEAAGTDAAAISAFETIPDEVPATEELTTDILVVGLGAAGTTAALSAAETLAEENPDGVSVLAIDKAGRYGGASSLCSGVFAVNPQGLADKYNDGKDFTDRDALLADWLTYVEGDAKPEMIELLLDHSGDTIDWLVDDYGLELEKPQTGLTEGDSNIVLFSYAPSKDGMTVRRQHNIQFYDNCMAEFTKMGGKIMLETEAYDLIVENGQVTGVKARNTANGQEILIHARKVILGTGGFLSNSAMTQKYLSNTFYPLSGSWDMVGMKQNDGKMLEASIAEGAATYNIGMCPAVHIIGAAGFLSNFEYHTLEDKLCMQTMKPTKWTEGDLPHYLGVAPDSLAVNMQGERFTNEKQLGFNAWVSGPNFYSLYSDTQISAVEERGLRTAPAYMTTVNLGANGWAPDGTPIPNAHEVMEAAVAAGFAYKADTVEELAVQLGMEPETLKQTVEKYNAACAAGVDEEFGKNAENLDPLAGEGPFYAIKMANYPYSTCAALNVNTNLEVLKTDGSVMSGLYAAGLDASGVLYSEKKPYVTYGGVDQGFAFTSGRLAGIHAAASLTEK</sequence>
<dbReference type="PANTHER" id="PTHR43400:SF10">
    <property type="entry name" value="3-OXOSTEROID 1-DEHYDROGENASE"/>
    <property type="match status" value="1"/>
</dbReference>
<dbReference type="Gene3D" id="3.90.700.10">
    <property type="entry name" value="Succinate dehydrogenase/fumarate reductase flavoprotein, catalytic domain"/>
    <property type="match status" value="1"/>
</dbReference>
<dbReference type="Pfam" id="PF00890">
    <property type="entry name" value="FAD_binding_2"/>
    <property type="match status" value="1"/>
</dbReference>
<proteinExistence type="predicted"/>
<dbReference type="Gene3D" id="3.50.50.60">
    <property type="entry name" value="FAD/NAD(P)-binding domain"/>
    <property type="match status" value="1"/>
</dbReference>
<keyword evidence="7" id="KW-0560">Oxidoreductase</keyword>
<keyword evidence="11" id="KW-1185">Reference proteome</keyword>
<dbReference type="InterPro" id="IPR036188">
    <property type="entry name" value="FAD/NAD-bd_sf"/>
</dbReference>